<comment type="caution">
    <text evidence="3">The sequence shown here is derived from an EMBL/GenBank/DDBJ whole genome shotgun (WGS) entry which is preliminary data.</text>
</comment>
<organism evidence="3 4">
    <name type="scientific">Penicillium canariense</name>
    <dbReference type="NCBI Taxonomy" id="189055"/>
    <lineage>
        <taxon>Eukaryota</taxon>
        <taxon>Fungi</taxon>
        <taxon>Dikarya</taxon>
        <taxon>Ascomycota</taxon>
        <taxon>Pezizomycotina</taxon>
        <taxon>Eurotiomycetes</taxon>
        <taxon>Eurotiomycetidae</taxon>
        <taxon>Eurotiales</taxon>
        <taxon>Aspergillaceae</taxon>
        <taxon>Penicillium</taxon>
    </lineage>
</organism>
<keyword evidence="2" id="KW-0560">Oxidoreductase</keyword>
<dbReference type="RefSeq" id="XP_056539333.1">
    <property type="nucleotide sequence ID" value="XM_056691627.1"/>
</dbReference>
<dbReference type="SUPFAM" id="SSF51735">
    <property type="entry name" value="NAD(P)-binding Rossmann-fold domains"/>
    <property type="match status" value="1"/>
</dbReference>
<accession>A0A9W9HQY6</accession>
<dbReference type="Pfam" id="PF00106">
    <property type="entry name" value="adh_short"/>
    <property type="match status" value="1"/>
</dbReference>
<dbReference type="AlphaFoldDB" id="A0A9W9HQY6"/>
<dbReference type="OrthoDB" id="5336600at2759"/>
<proteinExistence type="inferred from homology"/>
<gene>
    <name evidence="3" type="ORF">N7482_009503</name>
</gene>
<evidence type="ECO:0000313" key="3">
    <source>
        <dbReference type="EMBL" id="KAJ5153025.1"/>
    </source>
</evidence>
<name>A0A9W9HQY6_9EURO</name>
<dbReference type="InterPro" id="IPR036291">
    <property type="entry name" value="NAD(P)-bd_dom_sf"/>
</dbReference>
<dbReference type="Gene3D" id="3.40.50.720">
    <property type="entry name" value="NAD(P)-binding Rossmann-like Domain"/>
    <property type="match status" value="1"/>
</dbReference>
<evidence type="ECO:0000313" key="4">
    <source>
        <dbReference type="Proteomes" id="UP001149163"/>
    </source>
</evidence>
<evidence type="ECO:0000256" key="1">
    <source>
        <dbReference type="ARBA" id="ARBA00006484"/>
    </source>
</evidence>
<protein>
    <submittedName>
        <fullName evidence="3">Uncharacterized protein</fullName>
    </submittedName>
</protein>
<dbReference type="EMBL" id="JAPQKN010000007">
    <property type="protein sequence ID" value="KAJ5153025.1"/>
    <property type="molecule type" value="Genomic_DNA"/>
</dbReference>
<dbReference type="InterPro" id="IPR002347">
    <property type="entry name" value="SDR_fam"/>
</dbReference>
<dbReference type="GeneID" id="81430803"/>
<comment type="similarity">
    <text evidence="1">Belongs to the short-chain dehydrogenases/reductases (SDR) family.</text>
</comment>
<dbReference type="GO" id="GO:0016491">
    <property type="term" value="F:oxidoreductase activity"/>
    <property type="evidence" value="ECO:0007669"/>
    <property type="project" value="UniProtKB-KW"/>
</dbReference>
<dbReference type="PANTHER" id="PTHR43669">
    <property type="entry name" value="5-KETO-D-GLUCONATE 5-REDUCTASE"/>
    <property type="match status" value="1"/>
</dbReference>
<reference evidence="3" key="1">
    <citation type="submission" date="2022-11" db="EMBL/GenBank/DDBJ databases">
        <authorList>
            <person name="Petersen C."/>
        </authorList>
    </citation>
    <scope>NUCLEOTIDE SEQUENCE</scope>
    <source>
        <strain evidence="3">IBT 26290</strain>
    </source>
</reference>
<sequence>MSNKVVLIFGYGPNVGFEVAKAFATRDYKVAVVSRSDKCASDAKNYLQIQADLADPSSIEGIFSQVIDELGHPTVVIYNAASFSFRSSSPLNDQIVGFQSDNNVNIVSAYIAAYFAIRSFALAPSEASKTFIYTGNKLPFLVVPPLLSPGAGKAAAAHLIHYLAEEHKDQGYKFYYADERKSDGDPVYSAIDGSAHAEFYTQLSEHQRQGPWNATFVKGQGYVRFSEEMIQDAVFMGRK</sequence>
<keyword evidence="4" id="KW-1185">Reference proteome</keyword>
<evidence type="ECO:0000256" key="2">
    <source>
        <dbReference type="ARBA" id="ARBA00023002"/>
    </source>
</evidence>
<dbReference type="Proteomes" id="UP001149163">
    <property type="component" value="Unassembled WGS sequence"/>
</dbReference>
<reference evidence="3" key="2">
    <citation type="journal article" date="2023" name="IMA Fungus">
        <title>Comparative genomic study of the Penicillium genus elucidates a diverse pangenome and 15 lateral gene transfer events.</title>
        <authorList>
            <person name="Petersen C."/>
            <person name="Sorensen T."/>
            <person name="Nielsen M.R."/>
            <person name="Sondergaard T.E."/>
            <person name="Sorensen J.L."/>
            <person name="Fitzpatrick D.A."/>
            <person name="Frisvad J.C."/>
            <person name="Nielsen K.L."/>
        </authorList>
    </citation>
    <scope>NUCLEOTIDE SEQUENCE</scope>
    <source>
        <strain evidence="3">IBT 26290</strain>
    </source>
</reference>
<dbReference type="PANTHER" id="PTHR43669:SF4">
    <property type="entry name" value="SHORT-CHAIN DEHYDROGENASE"/>
    <property type="match status" value="1"/>
</dbReference>